<dbReference type="EMBL" id="JBHSRD010000003">
    <property type="protein sequence ID" value="MFC6007361.1"/>
    <property type="molecule type" value="Genomic_DNA"/>
</dbReference>
<proteinExistence type="predicted"/>
<keyword evidence="2" id="KW-1133">Transmembrane helix</keyword>
<evidence type="ECO:0000313" key="4">
    <source>
        <dbReference type="Proteomes" id="UP001596189"/>
    </source>
</evidence>
<keyword evidence="3" id="KW-0560">Oxidoreductase</keyword>
<accession>A0ABW1JDF1</accession>
<keyword evidence="3" id="KW-0223">Dioxygenase</keyword>
<keyword evidence="4" id="KW-1185">Reference proteome</keyword>
<dbReference type="GO" id="GO:0051213">
    <property type="term" value="F:dioxygenase activity"/>
    <property type="evidence" value="ECO:0007669"/>
    <property type="project" value="UniProtKB-KW"/>
</dbReference>
<keyword evidence="2" id="KW-0472">Membrane</keyword>
<feature type="region of interest" description="Disordered" evidence="1">
    <location>
        <begin position="1"/>
        <end position="25"/>
    </location>
</feature>
<comment type="caution">
    <text evidence="3">The sequence shown here is derived from an EMBL/GenBank/DDBJ whole genome shotgun (WGS) entry which is preliminary data.</text>
</comment>
<feature type="transmembrane region" description="Helical" evidence="2">
    <location>
        <begin position="128"/>
        <end position="156"/>
    </location>
</feature>
<dbReference type="Proteomes" id="UP001596189">
    <property type="component" value="Unassembled WGS sequence"/>
</dbReference>
<sequence length="163" mass="16868">MSDSDPTPDPQPTEPAVATEAPVAARPKPAGRALATIVIVLGLIFVVAGAGTWVVISTTLGDEGITVSEDAAHFAGQKVDQPWTAYAQANVIEKHATEIGGGKTYAELDQDDPKRETVMTASFLRASLFTSVVAFGVALAVFGIGVTVILIGLALLKVGRVRA</sequence>
<evidence type="ECO:0000256" key="2">
    <source>
        <dbReference type="SAM" id="Phobius"/>
    </source>
</evidence>
<gene>
    <name evidence="3" type="ORF">ACFQDO_09495</name>
</gene>
<reference evidence="4" key="1">
    <citation type="journal article" date="2019" name="Int. J. Syst. Evol. Microbiol.">
        <title>The Global Catalogue of Microorganisms (GCM) 10K type strain sequencing project: providing services to taxonomists for standard genome sequencing and annotation.</title>
        <authorList>
            <consortium name="The Broad Institute Genomics Platform"/>
            <consortium name="The Broad Institute Genome Sequencing Center for Infectious Disease"/>
            <person name="Wu L."/>
            <person name="Ma J."/>
        </authorList>
    </citation>
    <scope>NUCLEOTIDE SEQUENCE [LARGE SCALE GENOMIC DNA]</scope>
    <source>
        <strain evidence="4">KACC 14249</strain>
    </source>
</reference>
<feature type="compositionally biased region" description="Low complexity" evidence="1">
    <location>
        <begin position="14"/>
        <end position="25"/>
    </location>
</feature>
<keyword evidence="2" id="KW-0812">Transmembrane</keyword>
<organism evidence="3 4">
    <name type="scientific">Angustibacter luteus</name>
    <dbReference type="NCBI Taxonomy" id="658456"/>
    <lineage>
        <taxon>Bacteria</taxon>
        <taxon>Bacillati</taxon>
        <taxon>Actinomycetota</taxon>
        <taxon>Actinomycetes</taxon>
        <taxon>Kineosporiales</taxon>
        <taxon>Kineosporiaceae</taxon>
    </lineage>
</organism>
<dbReference type="RefSeq" id="WP_345716163.1">
    <property type="nucleotide sequence ID" value="NZ_BAABFP010000004.1"/>
</dbReference>
<protein>
    <submittedName>
        <fullName evidence="3">Aromatic ring-opening dioxygenase LigA</fullName>
    </submittedName>
</protein>
<evidence type="ECO:0000256" key="1">
    <source>
        <dbReference type="SAM" id="MobiDB-lite"/>
    </source>
</evidence>
<evidence type="ECO:0000313" key="3">
    <source>
        <dbReference type="EMBL" id="MFC6007361.1"/>
    </source>
</evidence>
<feature type="transmembrane region" description="Helical" evidence="2">
    <location>
        <begin position="33"/>
        <end position="56"/>
    </location>
</feature>
<name>A0ABW1JDF1_9ACTN</name>